<accession>A0ABD3SXY3</accession>
<feature type="transmembrane region" description="Helical" evidence="6">
    <location>
        <begin position="122"/>
        <end position="143"/>
    </location>
</feature>
<evidence type="ECO:0000256" key="4">
    <source>
        <dbReference type="ARBA" id="ARBA00022989"/>
    </source>
</evidence>
<feature type="transmembrane region" description="Helical" evidence="6">
    <location>
        <begin position="202"/>
        <end position="226"/>
    </location>
</feature>
<evidence type="ECO:0000259" key="7">
    <source>
        <dbReference type="PROSITE" id="PS50845"/>
    </source>
</evidence>
<gene>
    <name evidence="8" type="ORF">ACJIZ3_018012</name>
</gene>
<dbReference type="PANTHER" id="PTHR10994:SF193">
    <property type="entry name" value="RETICULON-LIKE PROTEIN"/>
    <property type="match status" value="1"/>
</dbReference>
<dbReference type="GO" id="GO:0005789">
    <property type="term" value="C:endoplasmic reticulum membrane"/>
    <property type="evidence" value="ECO:0007669"/>
    <property type="project" value="UniProtKB-SubCell"/>
</dbReference>
<feature type="domain" description="Reticulon" evidence="7">
    <location>
        <begin position="82"/>
        <end position="272"/>
    </location>
</feature>
<sequence>MEPPIVPAAKAIPSIGNLSPDFSNSGSISHGKVNSVTLHEYKESVELTDESLSHLASDSPLLRYNDYNAPSKVDMLLGSGKVADILLWRDDKKSFFCFLLLVLLYHTFFISRRTFISSVANLLLLITVLLCGHHVLPLSIYGFRIQRLSSSFFEISDVDMRNYFLTMICMWNGLGRLTKSLAQGEDWLIFLKVSAFLYFCKLMVPISLNVVIGVALVLAFTLCFMYEQYEEEIDGVARVVLDNGTKVRFLFVRYIPHLASVSSHSKLTWAEK</sequence>
<evidence type="ECO:0000256" key="1">
    <source>
        <dbReference type="ARBA" id="ARBA00004477"/>
    </source>
</evidence>
<dbReference type="EMBL" id="JBJXBP010000005">
    <property type="protein sequence ID" value="KAL3829210.1"/>
    <property type="molecule type" value="Genomic_DNA"/>
</dbReference>
<dbReference type="InterPro" id="IPR045064">
    <property type="entry name" value="Reticulon-like"/>
</dbReference>
<evidence type="ECO:0000313" key="8">
    <source>
        <dbReference type="EMBL" id="KAL3829210.1"/>
    </source>
</evidence>
<keyword evidence="4 6" id="KW-1133">Transmembrane helix</keyword>
<reference evidence="8 9" key="1">
    <citation type="submission" date="2024-12" db="EMBL/GenBank/DDBJ databases">
        <title>The unique morphological basis and parallel evolutionary history of personate flowers in Penstemon.</title>
        <authorList>
            <person name="Depatie T.H."/>
            <person name="Wessinger C.A."/>
        </authorList>
    </citation>
    <scope>NUCLEOTIDE SEQUENCE [LARGE SCALE GENOMIC DNA]</scope>
    <source>
        <strain evidence="8">WTNN_2</strain>
        <tissue evidence="8">Leaf</tissue>
    </source>
</reference>
<keyword evidence="3 6" id="KW-0256">Endoplasmic reticulum</keyword>
<name>A0ABD3SXY3_9LAMI</name>
<evidence type="ECO:0000313" key="9">
    <source>
        <dbReference type="Proteomes" id="UP001634393"/>
    </source>
</evidence>
<dbReference type="Proteomes" id="UP001634393">
    <property type="component" value="Unassembled WGS sequence"/>
</dbReference>
<keyword evidence="2 6" id="KW-0812">Transmembrane</keyword>
<dbReference type="Pfam" id="PF02453">
    <property type="entry name" value="Reticulon"/>
    <property type="match status" value="1"/>
</dbReference>
<dbReference type="PANTHER" id="PTHR10994">
    <property type="entry name" value="RETICULON"/>
    <property type="match status" value="1"/>
</dbReference>
<evidence type="ECO:0000256" key="5">
    <source>
        <dbReference type="ARBA" id="ARBA00023136"/>
    </source>
</evidence>
<evidence type="ECO:0000256" key="6">
    <source>
        <dbReference type="RuleBase" id="RU363132"/>
    </source>
</evidence>
<dbReference type="PROSITE" id="PS50845">
    <property type="entry name" value="RETICULON"/>
    <property type="match status" value="1"/>
</dbReference>
<feature type="transmembrane region" description="Helical" evidence="6">
    <location>
        <begin position="95"/>
        <end position="116"/>
    </location>
</feature>
<evidence type="ECO:0000256" key="3">
    <source>
        <dbReference type="ARBA" id="ARBA00022824"/>
    </source>
</evidence>
<comment type="subcellular location">
    <subcellularLocation>
        <location evidence="1 6">Endoplasmic reticulum membrane</location>
        <topology evidence="1 6">Multi-pass membrane protein</topology>
    </subcellularLocation>
</comment>
<evidence type="ECO:0000256" key="2">
    <source>
        <dbReference type="ARBA" id="ARBA00022692"/>
    </source>
</evidence>
<keyword evidence="9" id="KW-1185">Reference proteome</keyword>
<dbReference type="InterPro" id="IPR003388">
    <property type="entry name" value="Reticulon"/>
</dbReference>
<protein>
    <recommendedName>
        <fullName evidence="6">Reticulon-like protein</fullName>
    </recommendedName>
</protein>
<proteinExistence type="predicted"/>
<organism evidence="8 9">
    <name type="scientific">Penstemon smallii</name>
    <dbReference type="NCBI Taxonomy" id="265156"/>
    <lineage>
        <taxon>Eukaryota</taxon>
        <taxon>Viridiplantae</taxon>
        <taxon>Streptophyta</taxon>
        <taxon>Embryophyta</taxon>
        <taxon>Tracheophyta</taxon>
        <taxon>Spermatophyta</taxon>
        <taxon>Magnoliopsida</taxon>
        <taxon>eudicotyledons</taxon>
        <taxon>Gunneridae</taxon>
        <taxon>Pentapetalae</taxon>
        <taxon>asterids</taxon>
        <taxon>lamiids</taxon>
        <taxon>Lamiales</taxon>
        <taxon>Plantaginaceae</taxon>
        <taxon>Cheloneae</taxon>
        <taxon>Penstemon</taxon>
    </lineage>
</organism>
<keyword evidence="5 6" id="KW-0472">Membrane</keyword>
<dbReference type="AlphaFoldDB" id="A0ABD3SXY3"/>
<comment type="caution">
    <text evidence="8">The sequence shown here is derived from an EMBL/GenBank/DDBJ whole genome shotgun (WGS) entry which is preliminary data.</text>
</comment>